<dbReference type="Pfam" id="PF18798">
    <property type="entry name" value="LPD3"/>
    <property type="match status" value="1"/>
</dbReference>
<gene>
    <name evidence="2" type="ORF">HRAG_00914</name>
</gene>
<accession>C3XFR8</accession>
<protein>
    <recommendedName>
        <fullName evidence="1">Large polyvalent protein-associated domain-containing protein</fullName>
    </recommendedName>
</protein>
<dbReference type="EMBL" id="ACDN02000060">
    <property type="protein sequence ID" value="EEO23857.2"/>
    <property type="molecule type" value="Genomic_DNA"/>
</dbReference>
<dbReference type="Proteomes" id="UP000005085">
    <property type="component" value="Unassembled WGS sequence"/>
</dbReference>
<reference evidence="2 3" key="1">
    <citation type="journal article" date="2014" name="Genome Announc.">
        <title>Draft genome sequences of six enterohepatic helicobacter species isolated from humans and one from rhesus macaques.</title>
        <authorList>
            <person name="Shen Z."/>
            <person name="Sheh A."/>
            <person name="Young S.K."/>
            <person name="Abouelliel A."/>
            <person name="Ward D.V."/>
            <person name="Earl A.M."/>
            <person name="Fox J.G."/>
        </authorList>
    </citation>
    <scope>NUCLEOTIDE SEQUENCE [LARGE SCALE GENOMIC DNA]</scope>
    <source>
        <strain evidence="2 3">ATCC 43879</strain>
    </source>
</reference>
<dbReference type="RefSeq" id="WP_020995910.1">
    <property type="nucleotide sequence ID" value="NZ_KI392040.1"/>
</dbReference>
<proteinExistence type="predicted"/>
<feature type="domain" description="Large polyvalent protein-associated" evidence="1">
    <location>
        <begin position="493"/>
        <end position="597"/>
    </location>
</feature>
<dbReference type="HOGENOM" id="CLU_359335_0_0_7"/>
<sequence>MTGQTALRNYNKEKLKEKEAQQAVYSYLEKYGTSKESIGLKNYEEDKLKEQKLIKGIQNKEIKDLSEEEKDYLRDSESNISRFIDYLFTDENKNLQKYKNNLTRQNINHELVKKLVILDSQNSSIFNLTEDLQKEARQKTLTSGTKLAQMYGYDRLEYDKQAQDYVLIDKEGNKLYPDMQSVFNNLGTALEANYYDVVSSFVPVGKALQLGKGSVKLTQSLAKTALQSAGMSALASPLDYINMQNETAQEGDIQDILKHSTGNALGSAVGVYVGAGIAKGASKAYNSIKDLKNLSTDDLKNIKISKYLDNEEASIHRKLAKFNKSEIDSNYEIFKGLQSDRIISKEMKDPTFMGNFMDKISDYNVLKHLSSKKESQDKLLSALFSNKELAREFAGKLTSEEATIVNKAIHAMGENFTRLSKEYEQQIIDEYAKSGKIKGLNPHTEMQNRHVETKHETSYLNEKIDSNFTYTTQETKGIKVLRNDLIGVLSLYKTQPITNKETGMQGFITTDEINKISSKKAIDKSIANGFSRDEHFKVAQDLKSLFENSKLKESHADNKQREHIKVHRFIQDLSINDKEAQAKITLFEKIEGKNRIYTLELEGLEKPDSLSVSMRNAESAVKAQSVATAHPETTTIAKTDTDIIPQNLPEVYKHMLDEIDKQAKQDYKTSINNLQNALSDTDFKATLLQGYKQVTDDAIESLGLDNQLTNTLIRETQKLESKQSISLSEAIELRKNINEIMRNYEKSSSDLKKFRANKHLDNIKDNIDNAIKNALDSKI</sequence>
<organism evidence="2 3">
    <name type="scientific">Helicobacter bilis ATCC 43879</name>
    <dbReference type="NCBI Taxonomy" id="613026"/>
    <lineage>
        <taxon>Bacteria</taxon>
        <taxon>Pseudomonadati</taxon>
        <taxon>Campylobacterota</taxon>
        <taxon>Epsilonproteobacteria</taxon>
        <taxon>Campylobacterales</taxon>
        <taxon>Helicobacteraceae</taxon>
        <taxon>Helicobacter</taxon>
    </lineage>
</organism>
<dbReference type="InterPro" id="IPR040824">
    <property type="entry name" value="LPD3"/>
</dbReference>
<dbReference type="OrthoDB" id="5328317at2"/>
<evidence type="ECO:0000259" key="1">
    <source>
        <dbReference type="Pfam" id="PF18798"/>
    </source>
</evidence>
<evidence type="ECO:0000313" key="3">
    <source>
        <dbReference type="Proteomes" id="UP000005085"/>
    </source>
</evidence>
<keyword evidence="3" id="KW-1185">Reference proteome</keyword>
<name>C3XFR8_9HELI</name>
<evidence type="ECO:0000313" key="2">
    <source>
        <dbReference type="EMBL" id="EEO23857.2"/>
    </source>
</evidence>
<dbReference type="AlphaFoldDB" id="C3XFR8"/>
<comment type="caution">
    <text evidence="2">The sequence shown here is derived from an EMBL/GenBank/DDBJ whole genome shotgun (WGS) entry which is preliminary data.</text>
</comment>